<accession>A0A836LFP5</accession>
<dbReference type="RefSeq" id="XP_067758215.1">
    <property type="nucleotide sequence ID" value="XM_067901213.1"/>
</dbReference>
<reference evidence="3 4" key="1">
    <citation type="submission" date="2021-02" db="EMBL/GenBank/DDBJ databases">
        <title>Porcisia hertigi Genome sequencing and assembly.</title>
        <authorList>
            <person name="Almutairi H."/>
            <person name="Gatherer D."/>
        </authorList>
    </citation>
    <scope>NUCLEOTIDE SEQUENCE [LARGE SCALE GENOMIC DNA]</scope>
    <source>
        <strain evidence="3 4">C119</strain>
    </source>
</reference>
<gene>
    <name evidence="3" type="ORF">JKF63_05245</name>
</gene>
<name>A0A836LFP5_9TRYP</name>
<sequence length="262" mass="29397">MWRRIAPQFAQALRCTRAARAPHQSRFSASNRDGTSSRSRSSGGIYSGWTLPRRIAEWYPRRVGEFLANTMAGHNIFIQDTPTRFDEVHAQHFSLVEGLTITPLYTLTMVHYFSVFCQYPTRIEVLRPMLDELSQKSELQYRWLLIMQAKKAPVEIVVWRCGLLTLQIVLFPIWLFLSSAAPQLVHATVSFSSHILHTKYSCLNASGSSAAGGRAAVVPEFVSKAASMYSEKETFHEAQSTALPTDIGVAIVVLLLVFYLAA</sequence>
<dbReference type="Proteomes" id="UP000674318">
    <property type="component" value="Unassembled WGS sequence"/>
</dbReference>
<feature type="transmembrane region" description="Helical" evidence="2">
    <location>
        <begin position="242"/>
        <end position="261"/>
    </location>
</feature>
<evidence type="ECO:0000313" key="4">
    <source>
        <dbReference type="Proteomes" id="UP000674318"/>
    </source>
</evidence>
<keyword evidence="2" id="KW-0812">Transmembrane</keyword>
<dbReference type="GeneID" id="94291290"/>
<feature type="compositionally biased region" description="Low complexity" evidence="1">
    <location>
        <begin position="30"/>
        <end position="43"/>
    </location>
</feature>
<comment type="caution">
    <text evidence="3">The sequence shown here is derived from an EMBL/GenBank/DDBJ whole genome shotgun (WGS) entry which is preliminary data.</text>
</comment>
<evidence type="ECO:0000256" key="2">
    <source>
        <dbReference type="SAM" id="Phobius"/>
    </source>
</evidence>
<feature type="region of interest" description="Disordered" evidence="1">
    <location>
        <begin position="21"/>
        <end position="43"/>
    </location>
</feature>
<dbReference type="AlphaFoldDB" id="A0A836LFP5"/>
<keyword evidence="2" id="KW-0472">Membrane</keyword>
<feature type="transmembrane region" description="Helical" evidence="2">
    <location>
        <begin position="157"/>
        <end position="177"/>
    </location>
</feature>
<dbReference type="KEGG" id="phet:94291290"/>
<protein>
    <submittedName>
        <fullName evidence="3">Uncharacterized protein</fullName>
    </submittedName>
</protein>
<keyword evidence="2" id="KW-1133">Transmembrane helix</keyword>
<dbReference type="OrthoDB" id="271832at2759"/>
<keyword evidence="4" id="KW-1185">Reference proteome</keyword>
<proteinExistence type="predicted"/>
<organism evidence="3 4">
    <name type="scientific">Porcisia hertigi</name>
    <dbReference type="NCBI Taxonomy" id="2761500"/>
    <lineage>
        <taxon>Eukaryota</taxon>
        <taxon>Discoba</taxon>
        <taxon>Euglenozoa</taxon>
        <taxon>Kinetoplastea</taxon>
        <taxon>Metakinetoplastina</taxon>
        <taxon>Trypanosomatida</taxon>
        <taxon>Trypanosomatidae</taxon>
        <taxon>Leishmaniinae</taxon>
        <taxon>Porcisia</taxon>
    </lineage>
</organism>
<dbReference type="EMBL" id="JAFJZO010000016">
    <property type="protein sequence ID" value="KAG5508747.1"/>
    <property type="molecule type" value="Genomic_DNA"/>
</dbReference>
<evidence type="ECO:0000256" key="1">
    <source>
        <dbReference type="SAM" id="MobiDB-lite"/>
    </source>
</evidence>
<evidence type="ECO:0000313" key="3">
    <source>
        <dbReference type="EMBL" id="KAG5508747.1"/>
    </source>
</evidence>